<proteinExistence type="predicted"/>
<dbReference type="STRING" id="1802389.A3C17_03085"/>
<organism evidence="2 3">
    <name type="scientific">Candidatus Uhrbacteria bacterium RIFCSPHIGHO2_02_FULL_53_13</name>
    <dbReference type="NCBI Taxonomy" id="1802389"/>
    <lineage>
        <taxon>Bacteria</taxon>
        <taxon>Candidatus Uhriibacteriota</taxon>
    </lineage>
</organism>
<feature type="transmembrane region" description="Helical" evidence="1">
    <location>
        <begin position="77"/>
        <end position="98"/>
    </location>
</feature>
<evidence type="ECO:0000313" key="3">
    <source>
        <dbReference type="Proteomes" id="UP000177097"/>
    </source>
</evidence>
<feature type="transmembrane region" description="Helical" evidence="1">
    <location>
        <begin position="12"/>
        <end position="34"/>
    </location>
</feature>
<keyword evidence="1" id="KW-1133">Transmembrane helix</keyword>
<keyword evidence="1" id="KW-0472">Membrane</keyword>
<dbReference type="EMBL" id="MGDX01000006">
    <property type="protein sequence ID" value="OGL71771.1"/>
    <property type="molecule type" value="Genomic_DNA"/>
</dbReference>
<dbReference type="AlphaFoldDB" id="A0A1F7U0J4"/>
<accession>A0A1F7U0J4</accession>
<name>A0A1F7U0J4_9BACT</name>
<protein>
    <submittedName>
        <fullName evidence="2">Uncharacterized protein</fullName>
    </submittedName>
</protein>
<dbReference type="Proteomes" id="UP000177097">
    <property type="component" value="Unassembled WGS sequence"/>
</dbReference>
<gene>
    <name evidence="2" type="ORF">A3C17_03085</name>
</gene>
<evidence type="ECO:0000313" key="2">
    <source>
        <dbReference type="EMBL" id="OGL71771.1"/>
    </source>
</evidence>
<evidence type="ECO:0000256" key="1">
    <source>
        <dbReference type="SAM" id="Phobius"/>
    </source>
</evidence>
<feature type="transmembrane region" description="Helical" evidence="1">
    <location>
        <begin position="46"/>
        <end position="65"/>
    </location>
</feature>
<sequence>MLGYEATFPWGFNLLSVLSIFGLLGLIGVWLLFLNDTFDRRWLKRLTLVLLTFGFIAALSVSFIILKVSDFGRETDFPISLLIPWGLVILMVVVAFYGKKKLFNTPSHNA</sequence>
<reference evidence="2 3" key="1">
    <citation type="journal article" date="2016" name="Nat. Commun.">
        <title>Thousands of microbial genomes shed light on interconnected biogeochemical processes in an aquifer system.</title>
        <authorList>
            <person name="Anantharaman K."/>
            <person name="Brown C.T."/>
            <person name="Hug L.A."/>
            <person name="Sharon I."/>
            <person name="Castelle C.J."/>
            <person name="Probst A.J."/>
            <person name="Thomas B.C."/>
            <person name="Singh A."/>
            <person name="Wilkins M.J."/>
            <person name="Karaoz U."/>
            <person name="Brodie E.L."/>
            <person name="Williams K.H."/>
            <person name="Hubbard S.S."/>
            <person name="Banfield J.F."/>
        </authorList>
    </citation>
    <scope>NUCLEOTIDE SEQUENCE [LARGE SCALE GENOMIC DNA]</scope>
</reference>
<comment type="caution">
    <text evidence="2">The sequence shown here is derived from an EMBL/GenBank/DDBJ whole genome shotgun (WGS) entry which is preliminary data.</text>
</comment>
<keyword evidence="1" id="KW-0812">Transmembrane</keyword>